<organism evidence="4 5">
    <name type="scientific">Camellia sinensis</name>
    <name type="common">Tea plant</name>
    <name type="synonym">Thea sinensis</name>
    <dbReference type="NCBI Taxonomy" id="4442"/>
    <lineage>
        <taxon>Eukaryota</taxon>
        <taxon>Viridiplantae</taxon>
        <taxon>Streptophyta</taxon>
        <taxon>Embryophyta</taxon>
        <taxon>Tracheophyta</taxon>
        <taxon>Spermatophyta</taxon>
        <taxon>Magnoliopsida</taxon>
        <taxon>eudicotyledons</taxon>
        <taxon>Gunneridae</taxon>
        <taxon>Pentapetalae</taxon>
        <taxon>asterids</taxon>
        <taxon>Ericales</taxon>
        <taxon>Theaceae</taxon>
        <taxon>Camellia</taxon>
    </lineage>
</organism>
<reference evidence="5" key="1">
    <citation type="journal article" date="2020" name="Nat. Commun.">
        <title>Genome assembly of wild tea tree DASZ reveals pedigree and selection history of tea varieties.</title>
        <authorList>
            <person name="Zhang W."/>
            <person name="Zhang Y."/>
            <person name="Qiu H."/>
            <person name="Guo Y."/>
            <person name="Wan H."/>
            <person name="Zhang X."/>
            <person name="Scossa F."/>
            <person name="Alseekh S."/>
            <person name="Zhang Q."/>
            <person name="Wang P."/>
            <person name="Xu L."/>
            <person name="Schmidt M.H."/>
            <person name="Jia X."/>
            <person name="Li D."/>
            <person name="Zhu A."/>
            <person name="Guo F."/>
            <person name="Chen W."/>
            <person name="Ni D."/>
            <person name="Usadel B."/>
            <person name="Fernie A.R."/>
            <person name="Wen W."/>
        </authorList>
    </citation>
    <scope>NUCLEOTIDE SEQUENCE [LARGE SCALE GENOMIC DNA]</scope>
    <source>
        <strain evidence="5">cv. G240</strain>
    </source>
</reference>
<dbReference type="InterPro" id="IPR050905">
    <property type="entry name" value="Plant_NBS-LRR"/>
</dbReference>
<accession>A0A7J7GP03</accession>
<dbReference type="Pfam" id="PF00931">
    <property type="entry name" value="NB-ARC"/>
    <property type="match status" value="1"/>
</dbReference>
<evidence type="ECO:0000313" key="5">
    <source>
        <dbReference type="Proteomes" id="UP000593564"/>
    </source>
</evidence>
<keyword evidence="1" id="KW-0611">Plant defense</keyword>
<reference evidence="4 5" key="2">
    <citation type="submission" date="2020-07" db="EMBL/GenBank/DDBJ databases">
        <title>Genome assembly of wild tea tree DASZ reveals pedigree and selection history of tea varieties.</title>
        <authorList>
            <person name="Zhang W."/>
        </authorList>
    </citation>
    <scope>NUCLEOTIDE SEQUENCE [LARGE SCALE GENOMIC DNA]</scope>
    <source>
        <strain evidence="5">cv. G240</strain>
        <tissue evidence="4">Leaf</tissue>
    </source>
</reference>
<keyword evidence="5" id="KW-1185">Reference proteome</keyword>
<dbReference type="Proteomes" id="UP000593564">
    <property type="component" value="Unassembled WGS sequence"/>
</dbReference>
<dbReference type="InterPro" id="IPR002182">
    <property type="entry name" value="NB-ARC"/>
</dbReference>
<comment type="caution">
    <text evidence="4">The sequence shown here is derived from an EMBL/GenBank/DDBJ whole genome shotgun (WGS) entry which is preliminary data.</text>
</comment>
<proteinExistence type="predicted"/>
<feature type="compositionally biased region" description="Polar residues" evidence="2">
    <location>
        <begin position="1"/>
        <end position="22"/>
    </location>
</feature>
<evidence type="ECO:0000313" key="4">
    <source>
        <dbReference type="EMBL" id="KAF5941128.1"/>
    </source>
</evidence>
<dbReference type="Gene3D" id="3.40.50.300">
    <property type="entry name" value="P-loop containing nucleotide triphosphate hydrolases"/>
    <property type="match status" value="1"/>
</dbReference>
<name>A0A7J7GP03_CAMSI</name>
<protein>
    <recommendedName>
        <fullName evidence="3">NB-ARC domain-containing protein</fullName>
    </recommendedName>
</protein>
<evidence type="ECO:0000256" key="1">
    <source>
        <dbReference type="ARBA" id="ARBA00022821"/>
    </source>
</evidence>
<dbReference type="SUPFAM" id="SSF52540">
    <property type="entry name" value="P-loop containing nucleoside triphosphate hydrolases"/>
    <property type="match status" value="1"/>
</dbReference>
<dbReference type="PANTHER" id="PTHR33463">
    <property type="entry name" value="NB-ARC DOMAIN-CONTAINING PROTEIN-RELATED"/>
    <property type="match status" value="1"/>
</dbReference>
<sequence length="229" mass="25416">MLARANNSNPQVCNQHARSSDQPLARAKNKPDRSSQEKLARAKKYNSQVQNQTQPLARAKPLWLDPPDTNSKLARATNSSLERSGVYIHEFLCEIIEKLQRKIKLWKSYVEKEISVVSYPAVAPSVGTTFAFTGGFKGFESRRLIMNGVMKALTDDSIYVIGICGMRGVGKTTMVKEVAKKAEEKKMFDKIVMVVVSQNPNLINIQVEIAKILGFELSGGNNLFARAGN</sequence>
<evidence type="ECO:0000256" key="2">
    <source>
        <dbReference type="SAM" id="MobiDB-lite"/>
    </source>
</evidence>
<feature type="region of interest" description="Disordered" evidence="2">
    <location>
        <begin position="1"/>
        <end position="51"/>
    </location>
</feature>
<gene>
    <name evidence="4" type="ORF">HYC85_022295</name>
</gene>
<dbReference type="GO" id="GO:0043531">
    <property type="term" value="F:ADP binding"/>
    <property type="evidence" value="ECO:0007669"/>
    <property type="project" value="InterPro"/>
</dbReference>
<feature type="compositionally biased region" description="Basic and acidic residues" evidence="2">
    <location>
        <begin position="29"/>
        <end position="40"/>
    </location>
</feature>
<dbReference type="EMBL" id="JACBKZ010000010">
    <property type="protein sequence ID" value="KAF5941128.1"/>
    <property type="molecule type" value="Genomic_DNA"/>
</dbReference>
<dbReference type="PANTHER" id="PTHR33463:SF198">
    <property type="entry name" value="RPP4C3"/>
    <property type="match status" value="1"/>
</dbReference>
<feature type="domain" description="NB-ARC" evidence="3">
    <location>
        <begin position="146"/>
        <end position="216"/>
    </location>
</feature>
<evidence type="ECO:0000259" key="3">
    <source>
        <dbReference type="Pfam" id="PF00931"/>
    </source>
</evidence>
<dbReference type="InterPro" id="IPR027417">
    <property type="entry name" value="P-loop_NTPase"/>
</dbReference>
<dbReference type="AlphaFoldDB" id="A0A7J7GP03"/>